<organism evidence="4 5">
    <name type="scientific">Actinomadura macrotermitis</name>
    <dbReference type="NCBI Taxonomy" id="2585200"/>
    <lineage>
        <taxon>Bacteria</taxon>
        <taxon>Bacillati</taxon>
        <taxon>Actinomycetota</taxon>
        <taxon>Actinomycetes</taxon>
        <taxon>Streptosporangiales</taxon>
        <taxon>Thermomonosporaceae</taxon>
        <taxon>Actinomadura</taxon>
    </lineage>
</organism>
<accession>A0A7K0C4D9</accession>
<name>A0A7K0C4D9_9ACTN</name>
<evidence type="ECO:0000259" key="3">
    <source>
        <dbReference type="Pfam" id="PF13349"/>
    </source>
</evidence>
<dbReference type="InterPro" id="IPR025164">
    <property type="entry name" value="Toastrack_DUF4097"/>
</dbReference>
<feature type="domain" description="DUF4097" evidence="3">
    <location>
        <begin position="136"/>
        <end position="244"/>
    </location>
</feature>
<keyword evidence="2" id="KW-1133">Transmembrane helix</keyword>
<protein>
    <recommendedName>
        <fullName evidence="3">DUF4097 domain-containing protein</fullName>
    </recommendedName>
</protein>
<reference evidence="4 5" key="1">
    <citation type="submission" date="2019-10" db="EMBL/GenBank/DDBJ databases">
        <title>Actinomadura rubteroloni sp. nov. and Actinomadura macrotermitis sp. nov., isolated from the gut of fungus growing-termite Macrotermes natalensis.</title>
        <authorList>
            <person name="Benndorf R."/>
            <person name="Martin K."/>
            <person name="Kuefner M."/>
            <person name="De Beer W."/>
            <person name="Kaster A.-K."/>
            <person name="Vollmers J."/>
            <person name="Poulsen M."/>
            <person name="Beemelmanns C."/>
        </authorList>
    </citation>
    <scope>NUCLEOTIDE SEQUENCE [LARGE SCALE GENOMIC DNA]</scope>
    <source>
        <strain evidence="4 5">RB68</strain>
    </source>
</reference>
<feature type="compositionally biased region" description="Polar residues" evidence="1">
    <location>
        <begin position="261"/>
        <end position="273"/>
    </location>
</feature>
<dbReference type="EMBL" id="WEGH01000004">
    <property type="protein sequence ID" value="MQY08303.1"/>
    <property type="molecule type" value="Genomic_DNA"/>
</dbReference>
<dbReference type="Pfam" id="PF13349">
    <property type="entry name" value="DUF4097"/>
    <property type="match status" value="1"/>
</dbReference>
<keyword evidence="5" id="KW-1185">Reference proteome</keyword>
<dbReference type="OrthoDB" id="4190102at2"/>
<evidence type="ECO:0000313" key="5">
    <source>
        <dbReference type="Proteomes" id="UP000487268"/>
    </source>
</evidence>
<sequence>MTDIAEHADPAAMGRPRRKGPWTALAALTALVIAVPLMLEFTGTALQRTAKAVVPIDRPVSEVRVDVGAAGLRVGEGGRPRLRQRLSWTFIRPSVRTFWSGTVLWIKVSCDGPSRFPAALGCGADLDLTVPPGAKVTATSTSGGVMAAGLSGALEMHTNSGSLNTLGNRGPIVFKGGSGEVHAEGLASPEVDAQVGSGTVDLAFTARPRLVRARTGSGPVTIAVPDATRYRLRAAVSSGDREVDPALNDPAAPGEIDVHTGSGSLSVRYTGRS</sequence>
<keyword evidence="2" id="KW-0472">Membrane</keyword>
<comment type="caution">
    <text evidence="4">The sequence shown here is derived from an EMBL/GenBank/DDBJ whole genome shotgun (WGS) entry which is preliminary data.</text>
</comment>
<gene>
    <name evidence="4" type="ORF">ACRB68_64100</name>
</gene>
<evidence type="ECO:0000256" key="1">
    <source>
        <dbReference type="SAM" id="MobiDB-lite"/>
    </source>
</evidence>
<evidence type="ECO:0000256" key="2">
    <source>
        <dbReference type="SAM" id="Phobius"/>
    </source>
</evidence>
<feature type="transmembrane region" description="Helical" evidence="2">
    <location>
        <begin position="21"/>
        <end position="39"/>
    </location>
</feature>
<dbReference type="Proteomes" id="UP000487268">
    <property type="component" value="Unassembled WGS sequence"/>
</dbReference>
<dbReference type="RefSeq" id="WP_153539011.1">
    <property type="nucleotide sequence ID" value="NZ_WEGH01000004.1"/>
</dbReference>
<evidence type="ECO:0000313" key="4">
    <source>
        <dbReference type="EMBL" id="MQY08303.1"/>
    </source>
</evidence>
<keyword evidence="2" id="KW-0812">Transmembrane</keyword>
<feature type="region of interest" description="Disordered" evidence="1">
    <location>
        <begin position="239"/>
        <end position="273"/>
    </location>
</feature>
<dbReference type="AlphaFoldDB" id="A0A7K0C4D9"/>
<proteinExistence type="predicted"/>